<dbReference type="EMBL" id="CP064747">
    <property type="protein sequence ID" value="QPC58082.1"/>
    <property type="molecule type" value="Genomic_DNA"/>
</dbReference>
<dbReference type="Proteomes" id="UP000663297">
    <property type="component" value="Chromosome 1"/>
</dbReference>
<evidence type="ECO:0000313" key="3">
    <source>
        <dbReference type="Proteomes" id="UP000241587"/>
    </source>
</evidence>
<keyword evidence="3" id="KW-1185">Reference proteome</keyword>
<proteinExistence type="predicted"/>
<gene>
    <name evidence="1" type="ORF">FCULG_00001913</name>
    <name evidence="2" type="ORF">HYE67_000313</name>
</gene>
<name>A0A2T4GQ23_FUSCU</name>
<sequence length="101" mass="12108">MTLTERASAIDRFYQIITHFNNIKPNQYDRVKLIRFTYEYSSDQLSQDNVLNAFFETQRQDPVFSGTPERLASLRGACLLRDRYRYAISRKFDKNEAIRRF</sequence>
<dbReference type="Proteomes" id="UP000241587">
    <property type="component" value="Unassembled WGS sequence"/>
</dbReference>
<dbReference type="EMBL" id="PVEM01000012">
    <property type="protein sequence ID" value="PTD05662.1"/>
    <property type="molecule type" value="Genomic_DNA"/>
</dbReference>
<organism evidence="1 3">
    <name type="scientific">Fusarium culmorum</name>
    <dbReference type="NCBI Taxonomy" id="5516"/>
    <lineage>
        <taxon>Eukaryota</taxon>
        <taxon>Fungi</taxon>
        <taxon>Dikarya</taxon>
        <taxon>Ascomycota</taxon>
        <taxon>Pezizomycotina</taxon>
        <taxon>Sordariomycetes</taxon>
        <taxon>Hypocreomycetidae</taxon>
        <taxon>Hypocreales</taxon>
        <taxon>Nectriaceae</taxon>
        <taxon>Fusarium</taxon>
    </lineage>
</organism>
<evidence type="ECO:0000313" key="1">
    <source>
        <dbReference type="EMBL" id="PTD05662.1"/>
    </source>
</evidence>
<accession>A0A2T4GQ23</accession>
<dbReference type="AlphaFoldDB" id="A0A2T4GQ23"/>
<dbReference type="OrthoDB" id="2104739at2759"/>
<reference evidence="2" key="2">
    <citation type="submission" date="2020-11" db="EMBL/GenBank/DDBJ databases">
        <title>The chromosome-scale genome resource for two endophytic Fusarium species: F. culmorum and F. pseudograminearum.</title>
        <authorList>
            <person name="Yuan Z."/>
        </authorList>
    </citation>
    <scope>NUCLEOTIDE SEQUENCE</scope>
    <source>
        <strain evidence="2">Class2-1B</strain>
    </source>
</reference>
<reference evidence="1 3" key="1">
    <citation type="submission" date="2018-02" db="EMBL/GenBank/DDBJ databases">
        <title>Fusarium culmorum secondary metabolites in fungal-bacterial-plant interactions.</title>
        <authorList>
            <person name="Schmidt R."/>
        </authorList>
    </citation>
    <scope>NUCLEOTIDE SEQUENCE [LARGE SCALE GENOMIC DNA]</scope>
    <source>
        <strain evidence="1 3">PV</strain>
    </source>
</reference>
<evidence type="ECO:0000313" key="2">
    <source>
        <dbReference type="EMBL" id="QPC58082.1"/>
    </source>
</evidence>
<protein>
    <submittedName>
        <fullName evidence="1">Uncharacterized protein</fullName>
    </submittedName>
</protein>